<name>A0A368Z203_9HYPH</name>
<keyword evidence="2" id="KW-1185">Reference proteome</keyword>
<dbReference type="AlphaFoldDB" id="A0A368Z203"/>
<dbReference type="Proteomes" id="UP000253324">
    <property type="component" value="Unassembled WGS sequence"/>
</dbReference>
<proteinExistence type="predicted"/>
<sequence>MSENRYAQLQTTMKNPVQQRAEIASCSTTMGDMSPERRQTFATLAGTSVANMPKTFCRRLAQGVASGKMTREDINSVYKGNLTPNMLKVIQGR</sequence>
<organism evidence="1 2">
    <name type="scientific">Phyllobacterium bourgognense</name>
    <dbReference type="NCBI Taxonomy" id="314236"/>
    <lineage>
        <taxon>Bacteria</taxon>
        <taxon>Pseudomonadati</taxon>
        <taxon>Pseudomonadota</taxon>
        <taxon>Alphaproteobacteria</taxon>
        <taxon>Hyphomicrobiales</taxon>
        <taxon>Phyllobacteriaceae</taxon>
        <taxon>Phyllobacterium</taxon>
    </lineage>
</organism>
<evidence type="ECO:0000313" key="1">
    <source>
        <dbReference type="EMBL" id="RCW86483.1"/>
    </source>
</evidence>
<evidence type="ECO:0000313" key="2">
    <source>
        <dbReference type="Proteomes" id="UP000253324"/>
    </source>
</evidence>
<reference evidence="1 2" key="1">
    <citation type="submission" date="2018-07" db="EMBL/GenBank/DDBJ databases">
        <title>Genomic Encyclopedia of Type Strains, Phase III (KMG-III): the genomes of soil and plant-associated and newly described type strains.</title>
        <authorList>
            <person name="Whitman W."/>
        </authorList>
    </citation>
    <scope>NUCLEOTIDE SEQUENCE [LARGE SCALE GENOMIC DNA]</scope>
    <source>
        <strain evidence="1 2">31-25a</strain>
    </source>
</reference>
<dbReference type="EMBL" id="QPJM01000002">
    <property type="protein sequence ID" value="RCW86483.1"/>
    <property type="molecule type" value="Genomic_DNA"/>
</dbReference>
<dbReference type="RefSeq" id="WP_114428958.1">
    <property type="nucleotide sequence ID" value="NZ_QPJM01000002.1"/>
</dbReference>
<gene>
    <name evidence="1" type="ORF">C7476_102466</name>
</gene>
<protein>
    <submittedName>
        <fullName evidence="1">Uncharacterized protein</fullName>
    </submittedName>
</protein>
<dbReference type="OrthoDB" id="8086835at2"/>
<accession>A0A368Z203</accession>
<comment type="caution">
    <text evidence="1">The sequence shown here is derived from an EMBL/GenBank/DDBJ whole genome shotgun (WGS) entry which is preliminary data.</text>
</comment>